<proteinExistence type="predicted"/>
<organism evidence="1 2">
    <name type="scientific">Carex littledalei</name>
    <dbReference type="NCBI Taxonomy" id="544730"/>
    <lineage>
        <taxon>Eukaryota</taxon>
        <taxon>Viridiplantae</taxon>
        <taxon>Streptophyta</taxon>
        <taxon>Embryophyta</taxon>
        <taxon>Tracheophyta</taxon>
        <taxon>Spermatophyta</taxon>
        <taxon>Magnoliopsida</taxon>
        <taxon>Liliopsida</taxon>
        <taxon>Poales</taxon>
        <taxon>Cyperaceae</taxon>
        <taxon>Cyperoideae</taxon>
        <taxon>Cariceae</taxon>
        <taxon>Carex</taxon>
        <taxon>Carex subgen. Euthyceras</taxon>
    </lineage>
</organism>
<dbReference type="OrthoDB" id="1734677at2759"/>
<gene>
    <name evidence="1" type="ORF">FCM35_KLT16389</name>
</gene>
<dbReference type="EMBL" id="SWLB01000004">
    <property type="protein sequence ID" value="KAF3338918.1"/>
    <property type="molecule type" value="Genomic_DNA"/>
</dbReference>
<dbReference type="Proteomes" id="UP000623129">
    <property type="component" value="Unassembled WGS sequence"/>
</dbReference>
<name>A0A833RPK6_9POAL</name>
<protein>
    <submittedName>
        <fullName evidence="1">Oleoyl-acyl carrier protein thioesterase 1</fullName>
    </submittedName>
</protein>
<dbReference type="AlphaFoldDB" id="A0A833RPK6"/>
<evidence type="ECO:0000313" key="2">
    <source>
        <dbReference type="Proteomes" id="UP000623129"/>
    </source>
</evidence>
<accession>A0A833RPK6</accession>
<evidence type="ECO:0000313" key="1">
    <source>
        <dbReference type="EMBL" id="KAF3338918.1"/>
    </source>
</evidence>
<reference evidence="1" key="1">
    <citation type="submission" date="2020-01" db="EMBL/GenBank/DDBJ databases">
        <title>Genome sequence of Kobresia littledalei, the first chromosome-level genome in the family Cyperaceae.</title>
        <authorList>
            <person name="Qu G."/>
        </authorList>
    </citation>
    <scope>NUCLEOTIDE SEQUENCE</scope>
    <source>
        <strain evidence="1">C.B.Clarke</strain>
        <tissue evidence="1">Leaf</tissue>
    </source>
</reference>
<sequence length="101" mass="11323">MSILPLRATSLISSAASVQYQYRQHSLINRVNCSMTYSVPTLEKVKVNVTHRELTLGEKMRFGGFEGEELVYKERFVVKRLSSGANKTATIETIASLLQVT</sequence>
<keyword evidence="2" id="KW-1185">Reference proteome</keyword>
<comment type="caution">
    <text evidence="1">The sequence shown here is derived from an EMBL/GenBank/DDBJ whole genome shotgun (WGS) entry which is preliminary data.</text>
</comment>